<accession>A0A9W7A832</accession>
<keyword evidence="3" id="KW-1185">Reference proteome</keyword>
<dbReference type="Gene3D" id="3.40.50.1820">
    <property type="entry name" value="alpha/beta hydrolase"/>
    <property type="match status" value="1"/>
</dbReference>
<dbReference type="InterPro" id="IPR010297">
    <property type="entry name" value="DUF900_hydrolase"/>
</dbReference>
<dbReference type="PANTHER" id="PTHR36513">
    <property type="entry name" value="ABC TRANSMEMBRANE TYPE-1 DOMAIN-CONTAINING PROTEIN"/>
    <property type="match status" value="1"/>
</dbReference>
<keyword evidence="1" id="KW-0812">Transmembrane</keyword>
<dbReference type="PANTHER" id="PTHR36513:SF1">
    <property type="entry name" value="TRANSMEMBRANE PROTEIN"/>
    <property type="match status" value="1"/>
</dbReference>
<reference evidence="3" key="1">
    <citation type="journal article" date="2023" name="Commun. Biol.">
        <title>Genome analysis of Parmales, the sister group of diatoms, reveals the evolutionary specialization of diatoms from phago-mixotrophs to photoautotrophs.</title>
        <authorList>
            <person name="Ban H."/>
            <person name="Sato S."/>
            <person name="Yoshikawa S."/>
            <person name="Yamada K."/>
            <person name="Nakamura Y."/>
            <person name="Ichinomiya M."/>
            <person name="Sato N."/>
            <person name="Blanc-Mathieu R."/>
            <person name="Endo H."/>
            <person name="Kuwata A."/>
            <person name="Ogata H."/>
        </authorList>
    </citation>
    <scope>NUCLEOTIDE SEQUENCE [LARGE SCALE GENOMIC DNA]</scope>
    <source>
        <strain evidence="3">NIES 3701</strain>
    </source>
</reference>
<feature type="transmembrane region" description="Helical" evidence="1">
    <location>
        <begin position="67"/>
        <end position="88"/>
    </location>
</feature>
<sequence length="681" mass="76060">MSFFQKKEVSNGVRGDLIPLTPVSPPSDHPKPKETLNVEGLFRIMAYRRLMRQYHGTYAPSSKFRTFWCVGFLMWTFGLLGVSTSGAFNVSIDYSQNAFSFLLTGVLLYGALKAVVVVRWCLYWLVIAITVTVFIDGDPDLTKTGLDETNAQLRFGVLSWLIAMEIITVSIWFLVVTVYPWAVKTGTFLNTLWWWRIRPHPGKGKEGSFLYRPSKFWTKSHRQFGYQGDLDEEGRPHGLGKWEDSSPHGESLFGHWQNGVPVGPFRSHEHNSGYSFVGVRVAWADSRMEEDWTTTKFMPENSKDRRLRWGVASVECSVSGAFFKNLPTATVISGPDVTKDASWCIKQLLHAHDMEPVTSVVVSTDGNGLRVSGHSPNDDTQRGKVVINVEASTSTSDIESLGRMSKSAGPRLQVSGWQSTTSDENYEALVLIPGFNCPMKDAIERMGTFLSMSDLPPNIKVFVFGWPAGQVLSYFQAAGVGAQGEGTKEMFAEFLRSLVAAGVKQVHILAHSMGAKVFLGALEQVKSVLGSTGGARMATCVLMNPDAFLDSFVAGWYDEIRSMCDHVTLYADCSDGALFWSEVVNGRKALGKNPFDLKRGGDDEEGPVWLDMDVIDTTFMDANVHTIRHNYFNLNRWVVDDLREIILTRKRAVNRESRMMQRNERGNVYNFLAAPGHIVND</sequence>
<dbReference type="SUPFAM" id="SSF53474">
    <property type="entry name" value="alpha/beta-Hydrolases"/>
    <property type="match status" value="1"/>
</dbReference>
<dbReference type="EMBL" id="BRXY01000100">
    <property type="protein sequence ID" value="GMH65246.1"/>
    <property type="molecule type" value="Genomic_DNA"/>
</dbReference>
<comment type="caution">
    <text evidence="2">The sequence shown here is derived from an EMBL/GenBank/DDBJ whole genome shotgun (WGS) entry which is preliminary data.</text>
</comment>
<gene>
    <name evidence="2" type="ORF">TrST_g9537</name>
</gene>
<feature type="transmembrane region" description="Helical" evidence="1">
    <location>
        <begin position="94"/>
        <end position="112"/>
    </location>
</feature>
<evidence type="ECO:0000313" key="3">
    <source>
        <dbReference type="Proteomes" id="UP001165085"/>
    </source>
</evidence>
<dbReference type="OrthoDB" id="10251508at2759"/>
<dbReference type="Pfam" id="PF05990">
    <property type="entry name" value="DUF900"/>
    <property type="match status" value="1"/>
</dbReference>
<keyword evidence="1" id="KW-0472">Membrane</keyword>
<name>A0A9W7A832_9STRA</name>
<feature type="transmembrane region" description="Helical" evidence="1">
    <location>
        <begin position="155"/>
        <end position="179"/>
    </location>
</feature>
<protein>
    <submittedName>
        <fullName evidence="2">Uncharacterized protein</fullName>
    </submittedName>
</protein>
<keyword evidence="1" id="KW-1133">Transmembrane helix</keyword>
<evidence type="ECO:0000313" key="2">
    <source>
        <dbReference type="EMBL" id="GMH65246.1"/>
    </source>
</evidence>
<organism evidence="2 3">
    <name type="scientific">Triparma strigata</name>
    <dbReference type="NCBI Taxonomy" id="1606541"/>
    <lineage>
        <taxon>Eukaryota</taxon>
        <taxon>Sar</taxon>
        <taxon>Stramenopiles</taxon>
        <taxon>Ochrophyta</taxon>
        <taxon>Bolidophyceae</taxon>
        <taxon>Parmales</taxon>
        <taxon>Triparmaceae</taxon>
        <taxon>Triparma</taxon>
    </lineage>
</organism>
<dbReference type="Proteomes" id="UP001165085">
    <property type="component" value="Unassembled WGS sequence"/>
</dbReference>
<proteinExistence type="predicted"/>
<dbReference type="AlphaFoldDB" id="A0A9W7A832"/>
<evidence type="ECO:0000256" key="1">
    <source>
        <dbReference type="SAM" id="Phobius"/>
    </source>
</evidence>
<dbReference type="InterPro" id="IPR029058">
    <property type="entry name" value="AB_hydrolase_fold"/>
</dbReference>